<dbReference type="NCBIfam" id="TIGR00693">
    <property type="entry name" value="thiE"/>
    <property type="match status" value="1"/>
</dbReference>
<comment type="function">
    <text evidence="9">Condenses 4-methyl-5-(beta-hydroxyethyl)thiazole monophosphate (THZ-P) and 2-methyl-4-amino-5-hydroxymethyl pyrimidine pyrophosphate (HMP-PP) to form thiamine monophosphate (TMP).</text>
</comment>
<accession>A0A3N0V8T1</accession>
<evidence type="ECO:0000256" key="5">
    <source>
        <dbReference type="ARBA" id="ARBA00022977"/>
    </source>
</evidence>
<evidence type="ECO:0000313" key="13">
    <source>
        <dbReference type="EMBL" id="ROH88718.1"/>
    </source>
</evidence>
<dbReference type="GO" id="GO:0009229">
    <property type="term" value="P:thiamine diphosphate biosynthetic process"/>
    <property type="evidence" value="ECO:0007669"/>
    <property type="project" value="UniProtKB-UniRule"/>
</dbReference>
<dbReference type="InterPro" id="IPR013785">
    <property type="entry name" value="Aldolase_TIM"/>
</dbReference>
<feature type="domain" description="Thiamine phosphate synthase/TenI" evidence="12">
    <location>
        <begin position="11"/>
        <end position="192"/>
    </location>
</feature>
<feature type="binding site" evidence="9">
    <location>
        <position position="143"/>
    </location>
    <ligand>
        <name>4-amino-2-methyl-5-(diphosphooxymethyl)pyrimidine</name>
        <dbReference type="ChEBI" id="CHEBI:57841"/>
    </ligand>
</feature>
<evidence type="ECO:0000256" key="10">
    <source>
        <dbReference type="RuleBase" id="RU003826"/>
    </source>
</evidence>
<evidence type="ECO:0000256" key="7">
    <source>
        <dbReference type="ARBA" id="ARBA00047851"/>
    </source>
</evidence>
<feature type="binding site" evidence="9">
    <location>
        <position position="113"/>
    </location>
    <ligand>
        <name>4-amino-2-methyl-5-(diphosphooxymethyl)pyrimidine</name>
        <dbReference type="ChEBI" id="CHEBI:57841"/>
    </ligand>
</feature>
<evidence type="ECO:0000256" key="3">
    <source>
        <dbReference type="ARBA" id="ARBA00022723"/>
    </source>
</evidence>
<keyword evidence="5 9" id="KW-0784">Thiamine biosynthesis</keyword>
<evidence type="ECO:0000256" key="1">
    <source>
        <dbReference type="ARBA" id="ARBA00005165"/>
    </source>
</evidence>
<feature type="binding site" evidence="9">
    <location>
        <position position="74"/>
    </location>
    <ligand>
        <name>4-amino-2-methyl-5-(diphosphooxymethyl)pyrimidine</name>
        <dbReference type="ChEBI" id="CHEBI:57841"/>
    </ligand>
</feature>
<dbReference type="GO" id="GO:0000287">
    <property type="term" value="F:magnesium ion binding"/>
    <property type="evidence" value="ECO:0007669"/>
    <property type="project" value="UniProtKB-UniRule"/>
</dbReference>
<feature type="binding site" evidence="9">
    <location>
        <begin position="140"/>
        <end position="142"/>
    </location>
    <ligand>
        <name>2-[(2R,5Z)-2-carboxy-4-methylthiazol-5(2H)-ylidene]ethyl phosphate</name>
        <dbReference type="ChEBI" id="CHEBI:62899"/>
    </ligand>
</feature>
<dbReference type="InterPro" id="IPR034291">
    <property type="entry name" value="TMP_synthase"/>
</dbReference>
<feature type="binding site" evidence="9">
    <location>
        <position position="75"/>
    </location>
    <ligand>
        <name>Mg(2+)</name>
        <dbReference type="ChEBI" id="CHEBI:18420"/>
    </ligand>
</feature>
<reference evidence="13 14" key="1">
    <citation type="submission" date="2018-10" db="EMBL/GenBank/DDBJ databases">
        <authorList>
            <person name="Chen W.-M."/>
        </authorList>
    </citation>
    <scope>NUCLEOTIDE SEQUENCE [LARGE SCALE GENOMIC DNA]</scope>
    <source>
        <strain evidence="13 14">THS-13</strain>
    </source>
</reference>
<dbReference type="HAMAP" id="MF_00097">
    <property type="entry name" value="TMP_synthase"/>
    <property type="match status" value="1"/>
</dbReference>
<dbReference type="UniPathway" id="UPA00060">
    <property type="reaction ID" value="UER00141"/>
</dbReference>
<dbReference type="FunCoup" id="A0A3N0V8T1">
    <property type="interactions" value="457"/>
</dbReference>
<protein>
    <recommendedName>
        <fullName evidence="9">Thiamine-phosphate synthase</fullName>
        <shortName evidence="9">TP synthase</shortName>
        <shortName evidence="9">TPS</shortName>
        <ecNumber evidence="9">2.5.1.3</ecNumber>
    </recommendedName>
    <alternativeName>
        <fullName evidence="9">Thiamine-phosphate pyrophosphorylase</fullName>
        <shortName evidence="9">TMP pyrophosphorylase</shortName>
        <shortName evidence="9">TMP-PPase</shortName>
    </alternativeName>
</protein>
<evidence type="ECO:0000256" key="4">
    <source>
        <dbReference type="ARBA" id="ARBA00022842"/>
    </source>
</evidence>
<dbReference type="Proteomes" id="UP000282106">
    <property type="component" value="Unassembled WGS sequence"/>
</dbReference>
<dbReference type="PANTHER" id="PTHR20857:SF15">
    <property type="entry name" value="THIAMINE-PHOSPHATE SYNTHASE"/>
    <property type="match status" value="1"/>
</dbReference>
<dbReference type="SUPFAM" id="SSF51391">
    <property type="entry name" value="Thiamin phosphate synthase"/>
    <property type="match status" value="1"/>
</dbReference>
<feature type="binding site" evidence="9">
    <location>
        <position position="170"/>
    </location>
    <ligand>
        <name>2-[(2R,5Z)-2-carboxy-4-methylthiazol-5(2H)-ylidene]ethyl phosphate</name>
        <dbReference type="ChEBI" id="CHEBI:62899"/>
    </ligand>
</feature>
<feature type="binding site" evidence="9">
    <location>
        <begin position="42"/>
        <end position="46"/>
    </location>
    <ligand>
        <name>4-amino-2-methyl-5-(diphosphooxymethyl)pyrimidine</name>
        <dbReference type="ChEBI" id="CHEBI:57841"/>
    </ligand>
</feature>
<dbReference type="EMBL" id="RJVO01000006">
    <property type="protein sequence ID" value="ROH88718.1"/>
    <property type="molecule type" value="Genomic_DNA"/>
</dbReference>
<dbReference type="GO" id="GO:0005737">
    <property type="term" value="C:cytoplasm"/>
    <property type="evidence" value="ECO:0007669"/>
    <property type="project" value="TreeGrafter"/>
</dbReference>
<keyword evidence="2 9" id="KW-0808">Transferase</keyword>
<dbReference type="AlphaFoldDB" id="A0A3N0V8T1"/>
<dbReference type="InterPro" id="IPR036206">
    <property type="entry name" value="ThiamineP_synth_sf"/>
</dbReference>
<name>A0A3N0V8T1_9GAMM</name>
<dbReference type="GO" id="GO:0004789">
    <property type="term" value="F:thiamine-phosphate diphosphorylase activity"/>
    <property type="evidence" value="ECO:0007669"/>
    <property type="project" value="UniProtKB-UniRule"/>
</dbReference>
<evidence type="ECO:0000256" key="9">
    <source>
        <dbReference type="HAMAP-Rule" id="MF_00097"/>
    </source>
</evidence>
<evidence type="ECO:0000256" key="2">
    <source>
        <dbReference type="ARBA" id="ARBA00022679"/>
    </source>
</evidence>
<dbReference type="Pfam" id="PF02581">
    <property type="entry name" value="TMP-TENI"/>
    <property type="match status" value="1"/>
</dbReference>
<evidence type="ECO:0000259" key="12">
    <source>
        <dbReference type="Pfam" id="PF02581"/>
    </source>
</evidence>
<comment type="catalytic activity">
    <reaction evidence="6 9 10">
        <text>4-methyl-5-(2-phosphooxyethyl)-thiazole + 4-amino-2-methyl-5-(diphosphooxymethyl)pyrimidine + H(+) = thiamine phosphate + diphosphate</text>
        <dbReference type="Rhea" id="RHEA:22328"/>
        <dbReference type="ChEBI" id="CHEBI:15378"/>
        <dbReference type="ChEBI" id="CHEBI:33019"/>
        <dbReference type="ChEBI" id="CHEBI:37575"/>
        <dbReference type="ChEBI" id="CHEBI:57841"/>
        <dbReference type="ChEBI" id="CHEBI:58296"/>
        <dbReference type="EC" id="2.5.1.3"/>
    </reaction>
</comment>
<dbReference type="InterPro" id="IPR022998">
    <property type="entry name" value="ThiamineP_synth_TenI"/>
</dbReference>
<keyword evidence="4 9" id="KW-0460">Magnesium</keyword>
<organism evidence="13 14">
    <name type="scientific">Stagnimonas aquatica</name>
    <dbReference type="NCBI Taxonomy" id="2689987"/>
    <lineage>
        <taxon>Bacteria</taxon>
        <taxon>Pseudomonadati</taxon>
        <taxon>Pseudomonadota</taxon>
        <taxon>Gammaproteobacteria</taxon>
        <taxon>Nevskiales</taxon>
        <taxon>Nevskiaceae</taxon>
        <taxon>Stagnimonas</taxon>
    </lineage>
</organism>
<dbReference type="EC" id="2.5.1.3" evidence="9"/>
<evidence type="ECO:0000313" key="14">
    <source>
        <dbReference type="Proteomes" id="UP000282106"/>
    </source>
</evidence>
<keyword evidence="3 9" id="KW-0479">Metal-binding</keyword>
<evidence type="ECO:0000256" key="8">
    <source>
        <dbReference type="ARBA" id="ARBA00047883"/>
    </source>
</evidence>
<comment type="catalytic activity">
    <reaction evidence="7 9 10">
        <text>2-(2-carboxy-4-methylthiazol-5-yl)ethyl phosphate + 4-amino-2-methyl-5-(diphosphooxymethyl)pyrimidine + 2 H(+) = thiamine phosphate + CO2 + diphosphate</text>
        <dbReference type="Rhea" id="RHEA:47848"/>
        <dbReference type="ChEBI" id="CHEBI:15378"/>
        <dbReference type="ChEBI" id="CHEBI:16526"/>
        <dbReference type="ChEBI" id="CHEBI:33019"/>
        <dbReference type="ChEBI" id="CHEBI:37575"/>
        <dbReference type="ChEBI" id="CHEBI:57841"/>
        <dbReference type="ChEBI" id="CHEBI:62890"/>
        <dbReference type="EC" id="2.5.1.3"/>
    </reaction>
</comment>
<keyword evidence="14" id="KW-1185">Reference proteome</keyword>
<dbReference type="RefSeq" id="WP_123212340.1">
    <property type="nucleotide sequence ID" value="NZ_RJVO01000006.1"/>
</dbReference>
<dbReference type="InParanoid" id="A0A3N0V8T1"/>
<comment type="caution">
    <text evidence="9">Lacks conserved residue(s) required for the propagation of feature annotation.</text>
</comment>
<dbReference type="GO" id="GO:0009228">
    <property type="term" value="P:thiamine biosynthetic process"/>
    <property type="evidence" value="ECO:0007669"/>
    <property type="project" value="UniProtKB-KW"/>
</dbReference>
<sequence>MSAPWPAPRGLYGITAEADCGDAERLLAAVTAALAGGLRLLQYRDKRNPPEQRAALGAALLARCRAAGVPLIVNDDIELAAILGADGVHLGLSDGSLAEARARLGPEAIIGITCADSLERARAAAAGGASYVAFGAFFPSRTKPNAPPMTLERLRQARAELHLPICAIGGISPERAPPLVAAGADYVAAIEGLFGAADIRAAARAYAAAFDGRGAP</sequence>
<gene>
    <name evidence="9" type="primary">thiE</name>
    <name evidence="13" type="ORF">ED208_12945</name>
</gene>
<comment type="cofactor">
    <cofactor evidence="9">
        <name>Mg(2+)</name>
        <dbReference type="ChEBI" id="CHEBI:18420"/>
    </cofactor>
    <text evidence="9">Binds 1 Mg(2+) ion per subunit.</text>
</comment>
<dbReference type="Gene3D" id="3.20.20.70">
    <property type="entry name" value="Aldolase class I"/>
    <property type="match status" value="1"/>
</dbReference>
<proteinExistence type="inferred from homology"/>
<dbReference type="CDD" id="cd00564">
    <property type="entry name" value="TMP_TenI"/>
    <property type="match status" value="1"/>
</dbReference>
<comment type="similarity">
    <text evidence="9 10">Belongs to the thiamine-phosphate synthase family.</text>
</comment>
<comment type="caution">
    <text evidence="13">The sequence shown here is derived from an EMBL/GenBank/DDBJ whole genome shotgun (WGS) entry which is preliminary data.</text>
</comment>
<feature type="binding site" evidence="9">
    <location>
        <position position="94"/>
    </location>
    <ligand>
        <name>Mg(2+)</name>
        <dbReference type="ChEBI" id="CHEBI:18420"/>
    </ligand>
</feature>
<comment type="catalytic activity">
    <reaction evidence="8 9 10">
        <text>2-[(2R,5Z)-2-carboxy-4-methylthiazol-5(2H)-ylidene]ethyl phosphate + 4-amino-2-methyl-5-(diphosphooxymethyl)pyrimidine + 2 H(+) = thiamine phosphate + CO2 + diphosphate</text>
        <dbReference type="Rhea" id="RHEA:47844"/>
        <dbReference type="ChEBI" id="CHEBI:15378"/>
        <dbReference type="ChEBI" id="CHEBI:16526"/>
        <dbReference type="ChEBI" id="CHEBI:33019"/>
        <dbReference type="ChEBI" id="CHEBI:37575"/>
        <dbReference type="ChEBI" id="CHEBI:57841"/>
        <dbReference type="ChEBI" id="CHEBI:62899"/>
        <dbReference type="EC" id="2.5.1.3"/>
    </reaction>
</comment>
<evidence type="ECO:0000256" key="11">
    <source>
        <dbReference type="RuleBase" id="RU004253"/>
    </source>
</evidence>
<evidence type="ECO:0000256" key="6">
    <source>
        <dbReference type="ARBA" id="ARBA00047334"/>
    </source>
</evidence>
<comment type="pathway">
    <text evidence="1 9 11">Cofactor biosynthesis; thiamine diphosphate biosynthesis; thiamine phosphate from 4-amino-2-methyl-5-diphosphomethylpyrimidine and 4-methyl-5-(2-phosphoethyl)-thiazole: step 1/1.</text>
</comment>
<dbReference type="PANTHER" id="PTHR20857">
    <property type="entry name" value="THIAMINE-PHOSPHATE PYROPHOSPHORYLASE"/>
    <property type="match status" value="1"/>
</dbReference>